<organism evidence="2 3">
    <name type="scientific">Penicillium thymicola</name>
    <dbReference type="NCBI Taxonomy" id="293382"/>
    <lineage>
        <taxon>Eukaryota</taxon>
        <taxon>Fungi</taxon>
        <taxon>Dikarya</taxon>
        <taxon>Ascomycota</taxon>
        <taxon>Pezizomycotina</taxon>
        <taxon>Eurotiomycetes</taxon>
        <taxon>Eurotiomycetidae</taxon>
        <taxon>Eurotiales</taxon>
        <taxon>Aspergillaceae</taxon>
        <taxon>Penicillium</taxon>
    </lineage>
</organism>
<sequence length="72" mass="8107">MVYNSLPYKDSPTPKLAARRSANFLPSYWEQTCERPRDLATPPTTSNLVNTVNKQHKNPLKRSLPPLGKTGL</sequence>
<protein>
    <submittedName>
        <fullName evidence="2">Uncharacterized protein</fullName>
    </submittedName>
</protein>
<keyword evidence="3" id="KW-1185">Reference proteome</keyword>
<feature type="compositionally biased region" description="Polar residues" evidence="1">
    <location>
        <begin position="42"/>
        <end position="53"/>
    </location>
</feature>
<proteinExistence type="predicted"/>
<name>A0AAI9TPF9_PENTH</name>
<reference evidence="2" key="2">
    <citation type="journal article" date="2016" name="Fungal Biol.">
        <title>Ochratoxin A production by Penicillium thymicola.</title>
        <authorList>
            <person name="Nguyen H.D.T."/>
            <person name="McMullin D.R."/>
            <person name="Ponomareva E."/>
            <person name="Riley R."/>
            <person name="Pomraning K.R."/>
            <person name="Baker S.E."/>
            <person name="Seifert K.A."/>
        </authorList>
    </citation>
    <scope>NUCLEOTIDE SEQUENCE</scope>
    <source>
        <strain evidence="2">DAOM 180753</strain>
    </source>
</reference>
<feature type="region of interest" description="Disordered" evidence="1">
    <location>
        <begin position="36"/>
        <end position="72"/>
    </location>
</feature>
<evidence type="ECO:0000256" key="1">
    <source>
        <dbReference type="SAM" id="MobiDB-lite"/>
    </source>
</evidence>
<evidence type="ECO:0000313" key="3">
    <source>
        <dbReference type="Proteomes" id="UP001227192"/>
    </source>
</evidence>
<dbReference type="AlphaFoldDB" id="A0AAI9TPF9"/>
<dbReference type="Proteomes" id="UP001227192">
    <property type="component" value="Unassembled WGS sequence"/>
</dbReference>
<accession>A0AAI9TPF9</accession>
<gene>
    <name evidence="2" type="ORF">VN97_g2332</name>
</gene>
<dbReference type="EMBL" id="LACB01000044">
    <property type="protein sequence ID" value="KAJ9490928.1"/>
    <property type="molecule type" value="Genomic_DNA"/>
</dbReference>
<reference evidence="2" key="1">
    <citation type="submission" date="2015-06" db="EMBL/GenBank/DDBJ databases">
        <authorList>
            <person name="Nguyen H."/>
        </authorList>
    </citation>
    <scope>NUCLEOTIDE SEQUENCE</scope>
    <source>
        <strain evidence="2">DAOM 180753</strain>
    </source>
</reference>
<evidence type="ECO:0000313" key="2">
    <source>
        <dbReference type="EMBL" id="KAJ9490928.1"/>
    </source>
</evidence>
<comment type="caution">
    <text evidence="2">The sequence shown here is derived from an EMBL/GenBank/DDBJ whole genome shotgun (WGS) entry which is preliminary data.</text>
</comment>